<keyword evidence="3" id="KW-1185">Reference proteome</keyword>
<evidence type="ECO:0000313" key="2">
    <source>
        <dbReference type="EMBL" id="MFB2620497.1"/>
    </source>
</evidence>
<comment type="caution">
    <text evidence="2">The sequence shown here is derived from an EMBL/GenBank/DDBJ whole genome shotgun (WGS) entry which is preliminary data.</text>
</comment>
<name>A0ABV4VJL2_9GAMM</name>
<dbReference type="Pfam" id="PF11456">
    <property type="entry name" value="DUF3019"/>
    <property type="match status" value="1"/>
</dbReference>
<dbReference type="InterPro" id="IPR021559">
    <property type="entry name" value="DUF3019"/>
</dbReference>
<evidence type="ECO:0000313" key="3">
    <source>
        <dbReference type="Proteomes" id="UP001576708"/>
    </source>
</evidence>
<reference evidence="2 3" key="1">
    <citation type="submission" date="2024-09" db="EMBL/GenBank/DDBJ databases">
        <authorList>
            <person name="Zhang Y."/>
        </authorList>
    </citation>
    <scope>NUCLEOTIDE SEQUENCE [LARGE SCALE GENOMIC DNA]</scope>
    <source>
        <strain evidence="2 3">ZJ318</strain>
    </source>
</reference>
<gene>
    <name evidence="2" type="ORF">ACE02W_11815</name>
</gene>
<keyword evidence="1" id="KW-0472">Membrane</keyword>
<accession>A0ABV4VJL2</accession>
<sequence>MTSKAYHSNSLWLTYCTYCSLMIACFVSLSCLADELRITPNTCAVTLEKPDCHLDLLIEYQSDIPQSLCVWLTTETVAIACFQDRLDFKYQIQLTLAKDTLFELRDPKNNSLVTTALVKVAKFEPANPRRRRGLNWNLL</sequence>
<organism evidence="2 3">
    <name type="scientific">Shewanella mangrovisoli</name>
    <dbReference type="NCBI Taxonomy" id="2864211"/>
    <lineage>
        <taxon>Bacteria</taxon>
        <taxon>Pseudomonadati</taxon>
        <taxon>Pseudomonadota</taxon>
        <taxon>Gammaproteobacteria</taxon>
        <taxon>Alteromonadales</taxon>
        <taxon>Shewanellaceae</taxon>
        <taxon>Shewanella</taxon>
    </lineage>
</organism>
<evidence type="ECO:0000256" key="1">
    <source>
        <dbReference type="SAM" id="Phobius"/>
    </source>
</evidence>
<dbReference type="PROSITE" id="PS51257">
    <property type="entry name" value="PROKAR_LIPOPROTEIN"/>
    <property type="match status" value="1"/>
</dbReference>
<protein>
    <submittedName>
        <fullName evidence="2">DUF3019 domain-containing protein</fullName>
    </submittedName>
</protein>
<keyword evidence="1" id="KW-0812">Transmembrane</keyword>
<keyword evidence="1" id="KW-1133">Transmembrane helix</keyword>
<proteinExistence type="predicted"/>
<feature type="transmembrane region" description="Helical" evidence="1">
    <location>
        <begin position="12"/>
        <end position="32"/>
    </location>
</feature>
<dbReference type="EMBL" id="JBHFGU010000003">
    <property type="protein sequence ID" value="MFB2620497.1"/>
    <property type="molecule type" value="Genomic_DNA"/>
</dbReference>
<dbReference type="RefSeq" id="WP_011718111.1">
    <property type="nucleotide sequence ID" value="NZ_JBCATE010000003.1"/>
</dbReference>
<dbReference type="Proteomes" id="UP001576708">
    <property type="component" value="Unassembled WGS sequence"/>
</dbReference>